<protein>
    <submittedName>
        <fullName evidence="5">Methyltransferase ausD</fullName>
    </submittedName>
</protein>
<dbReference type="Proteomes" id="UP000623467">
    <property type="component" value="Unassembled WGS sequence"/>
</dbReference>
<comment type="caution">
    <text evidence="5">The sequence shown here is derived from an EMBL/GenBank/DDBJ whole genome shotgun (WGS) entry which is preliminary data.</text>
</comment>
<dbReference type="Gene3D" id="3.40.50.150">
    <property type="entry name" value="Vaccinia Virus protein VP39"/>
    <property type="match status" value="1"/>
</dbReference>
<sequence length="313" mass="35063">MDGSPWWVDKTQQESSHPLEELPLHSAMSPLPLDDTLYKEKDMEFIKQETGIHDPDALKDHVLRIQKKAYALHSFPCIRGFRFARTIISQLPAYQQALKVGKERDGAILLDLGCCCGSDIRKIARDGYPTQNLLASDIFEGFWSIGHELFMSTPTTFPVIFLAGDVFDPAFLEPSTPFMTPSEIKDLPPPMASLSSLTPLRGYVSVIHISAFFHLFTEEQQQHIARCLAGLLSPLPGSLIFGRHIGHSNAGSEWPLRTGMDGQKMFCHSPESWVELWEGVFPKGSINVEVELEEAATDAGQIRDWLVWSVSRI</sequence>
<keyword evidence="6" id="KW-1185">Reference proteome</keyword>
<dbReference type="GO" id="GO:0032259">
    <property type="term" value="P:methylation"/>
    <property type="evidence" value="ECO:0007669"/>
    <property type="project" value="UniProtKB-KW"/>
</dbReference>
<dbReference type="EMBL" id="JACAZH010000009">
    <property type="protein sequence ID" value="KAF7358571.1"/>
    <property type="molecule type" value="Genomic_DNA"/>
</dbReference>
<reference evidence="5" key="1">
    <citation type="submission" date="2020-05" db="EMBL/GenBank/DDBJ databases">
        <title>Mycena genomes resolve the evolution of fungal bioluminescence.</title>
        <authorList>
            <person name="Tsai I.J."/>
        </authorList>
    </citation>
    <scope>NUCLEOTIDE SEQUENCE</scope>
    <source>
        <strain evidence="5">160909Yilan</strain>
    </source>
</reference>
<dbReference type="InterPro" id="IPR051654">
    <property type="entry name" value="Meroterpenoid_MTases"/>
</dbReference>
<proteinExistence type="inferred from homology"/>
<dbReference type="PANTHER" id="PTHR35897:SF1">
    <property type="entry name" value="METHYLTRANSFERASE AUSD"/>
    <property type="match status" value="1"/>
</dbReference>
<evidence type="ECO:0000256" key="2">
    <source>
        <dbReference type="ARBA" id="ARBA00022679"/>
    </source>
</evidence>
<dbReference type="AlphaFoldDB" id="A0A8H7D4F0"/>
<accession>A0A8H7D4F0</accession>
<evidence type="ECO:0000313" key="5">
    <source>
        <dbReference type="EMBL" id="KAF7358571.1"/>
    </source>
</evidence>
<evidence type="ECO:0000256" key="3">
    <source>
        <dbReference type="ARBA" id="ARBA00022691"/>
    </source>
</evidence>
<name>A0A8H7D4F0_9AGAR</name>
<organism evidence="5 6">
    <name type="scientific">Mycena sanguinolenta</name>
    <dbReference type="NCBI Taxonomy" id="230812"/>
    <lineage>
        <taxon>Eukaryota</taxon>
        <taxon>Fungi</taxon>
        <taxon>Dikarya</taxon>
        <taxon>Basidiomycota</taxon>
        <taxon>Agaricomycotina</taxon>
        <taxon>Agaricomycetes</taxon>
        <taxon>Agaricomycetidae</taxon>
        <taxon>Agaricales</taxon>
        <taxon>Marasmiineae</taxon>
        <taxon>Mycenaceae</taxon>
        <taxon>Mycena</taxon>
    </lineage>
</organism>
<evidence type="ECO:0000313" key="6">
    <source>
        <dbReference type="Proteomes" id="UP000623467"/>
    </source>
</evidence>
<dbReference type="SUPFAM" id="SSF53335">
    <property type="entry name" value="S-adenosyl-L-methionine-dependent methyltransferases"/>
    <property type="match status" value="1"/>
</dbReference>
<evidence type="ECO:0000256" key="4">
    <source>
        <dbReference type="ARBA" id="ARBA00038314"/>
    </source>
</evidence>
<keyword evidence="2 5" id="KW-0808">Transferase</keyword>
<dbReference type="GO" id="GO:0008168">
    <property type="term" value="F:methyltransferase activity"/>
    <property type="evidence" value="ECO:0007669"/>
    <property type="project" value="UniProtKB-KW"/>
</dbReference>
<evidence type="ECO:0000256" key="1">
    <source>
        <dbReference type="ARBA" id="ARBA00005179"/>
    </source>
</evidence>
<dbReference type="PANTHER" id="PTHR35897">
    <property type="entry name" value="METHYLTRANSFERASE AUSD"/>
    <property type="match status" value="1"/>
</dbReference>
<comment type="similarity">
    <text evidence="4">Belongs to the class I-like SAM-binding methyltransferase superfamily.</text>
</comment>
<dbReference type="InterPro" id="IPR029063">
    <property type="entry name" value="SAM-dependent_MTases_sf"/>
</dbReference>
<keyword evidence="5" id="KW-0489">Methyltransferase</keyword>
<dbReference type="OrthoDB" id="2094832at2759"/>
<comment type="pathway">
    <text evidence="1">Secondary metabolite biosynthesis.</text>
</comment>
<gene>
    <name evidence="5" type="ORF">MSAN_01195300</name>
</gene>
<keyword evidence="3" id="KW-0949">S-adenosyl-L-methionine</keyword>